<sequence>CCIERCRHLADMILKHFTPTHFGANSSYVFGNDTLGGWGPRYFFTFYSQFGSGRTIPAGIEHHRCCSAQVPYGKEMSSVISLENDSFAIET</sequence>
<protein>
    <submittedName>
        <fullName evidence="1">Uncharacterized protein</fullName>
    </submittedName>
</protein>
<evidence type="ECO:0000313" key="2">
    <source>
        <dbReference type="Proteomes" id="UP001233999"/>
    </source>
</evidence>
<name>A0AAD7ZX69_DIPPU</name>
<dbReference type="AlphaFoldDB" id="A0AAD7ZX69"/>
<dbReference type="Proteomes" id="UP001233999">
    <property type="component" value="Unassembled WGS sequence"/>
</dbReference>
<reference evidence="1" key="1">
    <citation type="journal article" date="2023" name="IScience">
        <title>Live-bearing cockroach genome reveals convergent evolutionary mechanisms linked to viviparity in insects and beyond.</title>
        <authorList>
            <person name="Fouks B."/>
            <person name="Harrison M.C."/>
            <person name="Mikhailova A.A."/>
            <person name="Marchal E."/>
            <person name="English S."/>
            <person name="Carruthers M."/>
            <person name="Jennings E.C."/>
            <person name="Chiamaka E.L."/>
            <person name="Frigard R.A."/>
            <person name="Pippel M."/>
            <person name="Attardo G.M."/>
            <person name="Benoit J.B."/>
            <person name="Bornberg-Bauer E."/>
            <person name="Tobe S.S."/>
        </authorList>
    </citation>
    <scope>NUCLEOTIDE SEQUENCE</scope>
    <source>
        <strain evidence="1">Stay&amp;Tobe</strain>
    </source>
</reference>
<feature type="non-terminal residue" evidence="1">
    <location>
        <position position="1"/>
    </location>
</feature>
<proteinExistence type="predicted"/>
<gene>
    <name evidence="1" type="ORF">L9F63_018764</name>
</gene>
<reference evidence="1" key="2">
    <citation type="submission" date="2023-05" db="EMBL/GenBank/DDBJ databases">
        <authorList>
            <person name="Fouks B."/>
        </authorList>
    </citation>
    <scope>NUCLEOTIDE SEQUENCE</scope>
    <source>
        <strain evidence="1">Stay&amp;Tobe</strain>
        <tissue evidence="1">Testes</tissue>
    </source>
</reference>
<feature type="non-terminal residue" evidence="1">
    <location>
        <position position="91"/>
    </location>
</feature>
<accession>A0AAD7ZX69</accession>
<organism evidence="1 2">
    <name type="scientific">Diploptera punctata</name>
    <name type="common">Pacific beetle cockroach</name>
    <dbReference type="NCBI Taxonomy" id="6984"/>
    <lineage>
        <taxon>Eukaryota</taxon>
        <taxon>Metazoa</taxon>
        <taxon>Ecdysozoa</taxon>
        <taxon>Arthropoda</taxon>
        <taxon>Hexapoda</taxon>
        <taxon>Insecta</taxon>
        <taxon>Pterygota</taxon>
        <taxon>Neoptera</taxon>
        <taxon>Polyneoptera</taxon>
        <taxon>Dictyoptera</taxon>
        <taxon>Blattodea</taxon>
        <taxon>Blaberoidea</taxon>
        <taxon>Blaberidae</taxon>
        <taxon>Diplopterinae</taxon>
        <taxon>Diploptera</taxon>
    </lineage>
</organism>
<evidence type="ECO:0000313" key="1">
    <source>
        <dbReference type="EMBL" id="KAJ9587807.1"/>
    </source>
</evidence>
<comment type="caution">
    <text evidence="1">The sequence shown here is derived from an EMBL/GenBank/DDBJ whole genome shotgun (WGS) entry which is preliminary data.</text>
</comment>
<dbReference type="EMBL" id="JASPKZ010006062">
    <property type="protein sequence ID" value="KAJ9587807.1"/>
    <property type="molecule type" value="Genomic_DNA"/>
</dbReference>
<keyword evidence="2" id="KW-1185">Reference proteome</keyword>